<protein>
    <submittedName>
        <fullName evidence="1">Uncharacterized protein</fullName>
    </submittedName>
</protein>
<proteinExistence type="predicted"/>
<dbReference type="Proteomes" id="UP001596364">
    <property type="component" value="Unassembled WGS sequence"/>
</dbReference>
<reference evidence="2" key="1">
    <citation type="journal article" date="2019" name="Int. J. Syst. Evol. Microbiol.">
        <title>The Global Catalogue of Microorganisms (GCM) 10K type strain sequencing project: providing services to taxonomists for standard genome sequencing and annotation.</title>
        <authorList>
            <consortium name="The Broad Institute Genomics Platform"/>
            <consortium name="The Broad Institute Genome Sequencing Center for Infectious Disease"/>
            <person name="Wu L."/>
            <person name="Ma J."/>
        </authorList>
    </citation>
    <scope>NUCLEOTIDE SEQUENCE [LARGE SCALE GENOMIC DNA]</scope>
    <source>
        <strain evidence="2">CGMCC 1.16031</strain>
    </source>
</reference>
<evidence type="ECO:0000313" key="2">
    <source>
        <dbReference type="Proteomes" id="UP001596364"/>
    </source>
</evidence>
<dbReference type="RefSeq" id="WP_131256698.1">
    <property type="nucleotide sequence ID" value="NZ_JBHSUS010000001.1"/>
</dbReference>
<name>A0ABW1XIC4_9ALTE</name>
<sequence length="80" mass="9359">MPDYTDLITADELAKRIRFSKHYISTSLRDSVFVEGKHYIRPFGRRNVLYIWPAIEKEMFAYRDRPHAVIPMAGGKVCRG</sequence>
<comment type="caution">
    <text evidence="1">The sequence shown here is derived from an EMBL/GenBank/DDBJ whole genome shotgun (WGS) entry which is preliminary data.</text>
</comment>
<keyword evidence="2" id="KW-1185">Reference proteome</keyword>
<dbReference type="EMBL" id="JBHSUS010000001">
    <property type="protein sequence ID" value="MFC6439809.1"/>
    <property type="molecule type" value="Genomic_DNA"/>
</dbReference>
<gene>
    <name evidence="1" type="ORF">ACFP85_06565</name>
</gene>
<organism evidence="1 2">
    <name type="scientific">Pseudobowmanella zhangzhouensis</name>
    <dbReference type="NCBI Taxonomy" id="1537679"/>
    <lineage>
        <taxon>Bacteria</taxon>
        <taxon>Pseudomonadati</taxon>
        <taxon>Pseudomonadota</taxon>
        <taxon>Gammaproteobacteria</taxon>
        <taxon>Alteromonadales</taxon>
        <taxon>Alteromonadaceae</taxon>
    </lineage>
</organism>
<evidence type="ECO:0000313" key="1">
    <source>
        <dbReference type="EMBL" id="MFC6439809.1"/>
    </source>
</evidence>
<accession>A0ABW1XIC4</accession>